<organism evidence="3 4">
    <name type="scientific">Salinibacterium xinjiangense</name>
    <dbReference type="NCBI Taxonomy" id="386302"/>
    <lineage>
        <taxon>Bacteria</taxon>
        <taxon>Bacillati</taxon>
        <taxon>Actinomycetota</taxon>
        <taxon>Actinomycetes</taxon>
        <taxon>Micrococcales</taxon>
        <taxon>Microbacteriaceae</taxon>
        <taxon>Salinibacterium</taxon>
    </lineage>
</organism>
<feature type="binding site" evidence="2">
    <location>
        <begin position="84"/>
        <end position="87"/>
    </location>
    <ligand>
        <name>substrate</name>
    </ligand>
</feature>
<dbReference type="EMBL" id="OCST01000006">
    <property type="protein sequence ID" value="SOE73863.1"/>
    <property type="molecule type" value="Genomic_DNA"/>
</dbReference>
<dbReference type="InterPro" id="IPR003094">
    <property type="entry name" value="6Pfruct_kin"/>
</dbReference>
<protein>
    <submittedName>
        <fullName evidence="3">Probable phosphoglycerate mutase</fullName>
    </submittedName>
</protein>
<dbReference type="AlphaFoldDB" id="A0A2C9A3C9"/>
<evidence type="ECO:0000313" key="3">
    <source>
        <dbReference type="EMBL" id="SOE73863.1"/>
    </source>
</evidence>
<dbReference type="InterPro" id="IPR029033">
    <property type="entry name" value="His_PPase_superfam"/>
</dbReference>
<feature type="active site" description="Tele-phosphohistidine intermediate" evidence="1">
    <location>
        <position position="10"/>
    </location>
</feature>
<dbReference type="GO" id="GO:0006003">
    <property type="term" value="P:fructose 2,6-bisphosphate metabolic process"/>
    <property type="evidence" value="ECO:0007669"/>
    <property type="project" value="InterPro"/>
</dbReference>
<keyword evidence="4" id="KW-1185">Reference proteome</keyword>
<evidence type="ECO:0000313" key="4">
    <source>
        <dbReference type="Proteomes" id="UP000219440"/>
    </source>
</evidence>
<name>A0A2C9A3C9_9MICO</name>
<dbReference type="SUPFAM" id="SSF53254">
    <property type="entry name" value="Phosphoglycerate mutase-like"/>
    <property type="match status" value="1"/>
</dbReference>
<dbReference type="PANTHER" id="PTHR48100">
    <property type="entry name" value="BROAD-SPECIFICITY PHOSPHATASE YOR283W-RELATED"/>
    <property type="match status" value="1"/>
</dbReference>
<dbReference type="PROSITE" id="PS00175">
    <property type="entry name" value="PG_MUTASE"/>
    <property type="match status" value="1"/>
</dbReference>
<dbReference type="PANTHER" id="PTHR48100:SF59">
    <property type="entry name" value="ADENOSYLCOBALAMIN_ALPHA-RIBAZOLE PHOSPHATASE"/>
    <property type="match status" value="1"/>
</dbReference>
<dbReference type="CDD" id="cd07067">
    <property type="entry name" value="HP_PGM_like"/>
    <property type="match status" value="1"/>
</dbReference>
<dbReference type="GO" id="GO:0005737">
    <property type="term" value="C:cytoplasm"/>
    <property type="evidence" value="ECO:0007669"/>
    <property type="project" value="TreeGrafter"/>
</dbReference>
<dbReference type="InterPro" id="IPR001345">
    <property type="entry name" value="PG/BPGM_mutase_AS"/>
</dbReference>
<dbReference type="SMART" id="SM00855">
    <property type="entry name" value="PGAM"/>
    <property type="match status" value="1"/>
</dbReference>
<dbReference type="PRINTS" id="PR00991">
    <property type="entry name" value="6PFRUCTKNASE"/>
</dbReference>
<dbReference type="RefSeq" id="WP_097061916.1">
    <property type="nucleotide sequence ID" value="NZ_BMLC01000001.1"/>
</dbReference>
<dbReference type="GO" id="GO:0005524">
    <property type="term" value="F:ATP binding"/>
    <property type="evidence" value="ECO:0007669"/>
    <property type="project" value="InterPro"/>
</dbReference>
<dbReference type="GO" id="GO:0016791">
    <property type="term" value="F:phosphatase activity"/>
    <property type="evidence" value="ECO:0007669"/>
    <property type="project" value="TreeGrafter"/>
</dbReference>
<reference evidence="3 4" key="1">
    <citation type="submission" date="2017-09" db="EMBL/GenBank/DDBJ databases">
        <authorList>
            <person name="Ehlers B."/>
            <person name="Leendertz F.H."/>
        </authorList>
    </citation>
    <scope>NUCLEOTIDE SEQUENCE [LARGE SCALE GENOMIC DNA]</scope>
    <source>
        <strain evidence="3 4">CGMCC 1.05381</strain>
    </source>
</reference>
<dbReference type="Gene3D" id="3.40.50.1240">
    <property type="entry name" value="Phosphoglycerate mutase-like"/>
    <property type="match status" value="1"/>
</dbReference>
<dbReference type="OrthoDB" id="4697614at2"/>
<proteinExistence type="predicted"/>
<dbReference type="InterPro" id="IPR013078">
    <property type="entry name" value="His_Pase_superF_clade-1"/>
</dbReference>
<gene>
    <name evidence="3" type="ORF">SAMN06296378_2868</name>
</gene>
<feature type="binding site" evidence="2">
    <location>
        <begin position="9"/>
        <end position="16"/>
    </location>
    <ligand>
        <name>substrate</name>
    </ligand>
</feature>
<sequence length="192" mass="20906">MSSRLYLVRHGETEWNRQQRIQGSTDIPLNDTGRAQSLASAALLAGVQPHTVFASPLLRAFETGEIIARTLGLPVPVPVPELVERHYGEAEGLNYRQIEKRFPDRSLVPGQEQKEQLSARSMRALHSIARSSDGEAVVIVAHGGVIRAILAELHPSGSHGRIANGSIHTLGFDSDLLSLVAFDQLVPPLTTR</sequence>
<dbReference type="Proteomes" id="UP000219440">
    <property type="component" value="Unassembled WGS sequence"/>
</dbReference>
<accession>A0A2C9A3C9</accession>
<feature type="binding site" evidence="2">
    <location>
        <position position="59"/>
    </location>
    <ligand>
        <name>substrate</name>
    </ligand>
</feature>
<dbReference type="Pfam" id="PF00300">
    <property type="entry name" value="His_Phos_1"/>
    <property type="match status" value="1"/>
</dbReference>
<feature type="active site" description="Proton donor/acceptor" evidence="1">
    <location>
        <position position="84"/>
    </location>
</feature>
<evidence type="ECO:0000256" key="1">
    <source>
        <dbReference type="PIRSR" id="PIRSR613078-1"/>
    </source>
</evidence>
<dbReference type="InterPro" id="IPR050275">
    <property type="entry name" value="PGM_Phosphatase"/>
</dbReference>
<evidence type="ECO:0000256" key="2">
    <source>
        <dbReference type="PIRSR" id="PIRSR613078-2"/>
    </source>
</evidence>